<dbReference type="AlphaFoldDB" id="A0A255YKS5"/>
<sequence>MTTGAVLAEARAALGRELVDIARETRVPLRHLMAIEADDHAALPALPYALGFVKNYARAIGLDAEAVAAQFRAETSLMPHVPSVPESPPVDEARLPSRGLAWGSLGLLAAVVIGLGLYGAGVFDAPPPPPTPVASPDNVAPAPFAPAPVAAAPSYGGAVHMAEPLADPAATPAAAPAIPTAGPVVLLAREDVWLKIYDRTTRRRAFMGVLAAGERYAVPAGSDLVLRAGKAGVIEVSVAGVKLPPLGGPVQTIDGVVLTAAALAARFDPAAPLPPPVVRPRRAPVQVPAMPAAANQAPAAANPAAVSPQPANPGA</sequence>
<evidence type="ECO:0000313" key="4">
    <source>
        <dbReference type="EMBL" id="OYQ29264.1"/>
    </source>
</evidence>
<reference evidence="4 5" key="1">
    <citation type="submission" date="2017-07" db="EMBL/GenBank/DDBJ databases">
        <title>Sandarakinorhabdus cyanobacteriorum sp. nov., a novel bacterium isolated from cyanobacterial aggregates in a eutrophic lake.</title>
        <authorList>
            <person name="Cai H."/>
        </authorList>
    </citation>
    <scope>NUCLEOTIDE SEQUENCE [LARGE SCALE GENOMIC DNA]</scope>
    <source>
        <strain evidence="4 5">TH057</strain>
    </source>
</reference>
<dbReference type="InterPro" id="IPR050400">
    <property type="entry name" value="Bact_Cytoskel_RodZ"/>
</dbReference>
<evidence type="ECO:0000256" key="1">
    <source>
        <dbReference type="SAM" id="MobiDB-lite"/>
    </source>
</evidence>
<evidence type="ECO:0000313" key="5">
    <source>
        <dbReference type="Proteomes" id="UP000216991"/>
    </source>
</evidence>
<evidence type="ECO:0000259" key="3">
    <source>
        <dbReference type="Pfam" id="PF13464"/>
    </source>
</evidence>
<dbReference type="EMBL" id="NOXT01000106">
    <property type="protein sequence ID" value="OYQ29264.1"/>
    <property type="molecule type" value="Genomic_DNA"/>
</dbReference>
<keyword evidence="5" id="KW-1185">Reference proteome</keyword>
<evidence type="ECO:0000256" key="2">
    <source>
        <dbReference type="SAM" id="Phobius"/>
    </source>
</evidence>
<dbReference type="RefSeq" id="WP_094473561.1">
    <property type="nucleotide sequence ID" value="NZ_NOXT01000106.1"/>
</dbReference>
<name>A0A255YKS5_9SPHN</name>
<feature type="transmembrane region" description="Helical" evidence="2">
    <location>
        <begin position="100"/>
        <end position="123"/>
    </location>
</feature>
<comment type="caution">
    <text evidence="4">The sequence shown here is derived from an EMBL/GenBank/DDBJ whole genome shotgun (WGS) entry which is preliminary data.</text>
</comment>
<proteinExistence type="predicted"/>
<protein>
    <recommendedName>
        <fullName evidence="3">Cytoskeleton protein RodZ-like C-terminal domain-containing protein</fullName>
    </recommendedName>
</protein>
<feature type="domain" description="Cytoskeleton protein RodZ-like C-terminal" evidence="3">
    <location>
        <begin position="185"/>
        <end position="249"/>
    </location>
</feature>
<keyword evidence="2" id="KW-1133">Transmembrane helix</keyword>
<dbReference type="PANTHER" id="PTHR34475">
    <property type="match status" value="1"/>
</dbReference>
<dbReference type="OrthoDB" id="9790252at2"/>
<organism evidence="4 5">
    <name type="scientific">Sandarakinorhabdus cyanobacteriorum</name>
    <dbReference type="NCBI Taxonomy" id="1981098"/>
    <lineage>
        <taxon>Bacteria</taxon>
        <taxon>Pseudomonadati</taxon>
        <taxon>Pseudomonadota</taxon>
        <taxon>Alphaproteobacteria</taxon>
        <taxon>Sphingomonadales</taxon>
        <taxon>Sphingosinicellaceae</taxon>
        <taxon>Sandarakinorhabdus</taxon>
    </lineage>
</organism>
<dbReference type="Pfam" id="PF13464">
    <property type="entry name" value="RodZ_C"/>
    <property type="match status" value="1"/>
</dbReference>
<gene>
    <name evidence="4" type="ORF">CHU93_07945</name>
</gene>
<dbReference type="Proteomes" id="UP000216991">
    <property type="component" value="Unassembled WGS sequence"/>
</dbReference>
<dbReference type="GO" id="GO:0003677">
    <property type="term" value="F:DNA binding"/>
    <property type="evidence" value="ECO:0007669"/>
    <property type="project" value="InterPro"/>
</dbReference>
<keyword evidence="2" id="KW-0472">Membrane</keyword>
<dbReference type="Pfam" id="PF13413">
    <property type="entry name" value="HTH_25"/>
    <property type="match status" value="1"/>
</dbReference>
<feature type="region of interest" description="Disordered" evidence="1">
    <location>
        <begin position="290"/>
        <end position="315"/>
    </location>
</feature>
<dbReference type="InterPro" id="IPR010982">
    <property type="entry name" value="Lambda_DNA-bd_dom_sf"/>
</dbReference>
<dbReference type="Gene3D" id="1.10.260.40">
    <property type="entry name" value="lambda repressor-like DNA-binding domains"/>
    <property type="match status" value="1"/>
</dbReference>
<keyword evidence="2" id="KW-0812">Transmembrane</keyword>
<dbReference type="PANTHER" id="PTHR34475:SF1">
    <property type="entry name" value="CYTOSKELETON PROTEIN RODZ"/>
    <property type="match status" value="1"/>
</dbReference>
<accession>A0A255YKS5</accession>
<dbReference type="InterPro" id="IPR025194">
    <property type="entry name" value="RodZ-like_C"/>
</dbReference>